<keyword evidence="4" id="KW-0804">Transcription</keyword>
<dbReference type="GO" id="GO:0000981">
    <property type="term" value="F:DNA-binding transcription factor activity, RNA polymerase II-specific"/>
    <property type="evidence" value="ECO:0007669"/>
    <property type="project" value="InterPro"/>
</dbReference>
<keyword evidence="1" id="KW-0479">Metal-binding</keyword>
<feature type="domain" description="Zn(2)-C6 fungal-type" evidence="6">
    <location>
        <begin position="17"/>
        <end position="47"/>
    </location>
</feature>
<dbReference type="InterPro" id="IPR036864">
    <property type="entry name" value="Zn2-C6_fun-type_DNA-bd_sf"/>
</dbReference>
<protein>
    <recommendedName>
        <fullName evidence="6">Zn(2)-C6 fungal-type domain-containing protein</fullName>
    </recommendedName>
</protein>
<evidence type="ECO:0000313" key="7">
    <source>
        <dbReference type="EMBL" id="ORX94935.1"/>
    </source>
</evidence>
<dbReference type="Pfam" id="PF00172">
    <property type="entry name" value="Zn_clus"/>
    <property type="match status" value="1"/>
</dbReference>
<keyword evidence="3" id="KW-0805">Transcription regulation</keyword>
<keyword evidence="8" id="KW-1185">Reference proteome</keyword>
<dbReference type="Gene3D" id="4.10.240.10">
    <property type="entry name" value="Zn(2)-C6 fungal-type DNA-binding domain"/>
    <property type="match status" value="1"/>
</dbReference>
<accession>A0A1Y1YAI1</accession>
<dbReference type="PROSITE" id="PS50048">
    <property type="entry name" value="ZN2_CY6_FUNGAL_2"/>
    <property type="match status" value="1"/>
</dbReference>
<dbReference type="PANTHER" id="PTHR47660">
    <property type="entry name" value="TRANSCRIPTION FACTOR WITH C2H2 AND ZN(2)-CYS(6) DNA BINDING DOMAIN (EUROFUNG)-RELATED-RELATED"/>
    <property type="match status" value="1"/>
</dbReference>
<evidence type="ECO:0000256" key="2">
    <source>
        <dbReference type="ARBA" id="ARBA00022833"/>
    </source>
</evidence>
<dbReference type="PANTHER" id="PTHR47660:SF3">
    <property type="entry name" value="FINGER DOMAIN PROTEIN, PUTATIVE (AFU_ORTHOLOGUE AFUA_4G03310)-RELATED"/>
    <property type="match status" value="1"/>
</dbReference>
<dbReference type="Proteomes" id="UP000193144">
    <property type="component" value="Unassembled WGS sequence"/>
</dbReference>
<dbReference type="EMBL" id="MCFA01000295">
    <property type="protein sequence ID" value="ORX94935.1"/>
    <property type="molecule type" value="Genomic_DNA"/>
</dbReference>
<evidence type="ECO:0000313" key="8">
    <source>
        <dbReference type="Proteomes" id="UP000193144"/>
    </source>
</evidence>
<evidence type="ECO:0000256" key="1">
    <source>
        <dbReference type="ARBA" id="ARBA00022723"/>
    </source>
</evidence>
<dbReference type="CDD" id="cd00067">
    <property type="entry name" value="GAL4"/>
    <property type="match status" value="1"/>
</dbReference>
<keyword evidence="5" id="KW-0539">Nucleus</keyword>
<name>A0A1Y1YAI1_9PLEO</name>
<dbReference type="SMART" id="SM00066">
    <property type="entry name" value="GAL4"/>
    <property type="match status" value="1"/>
</dbReference>
<evidence type="ECO:0000256" key="3">
    <source>
        <dbReference type="ARBA" id="ARBA00023015"/>
    </source>
</evidence>
<dbReference type="OrthoDB" id="5355161at2759"/>
<organism evidence="7 8">
    <name type="scientific">Clohesyomyces aquaticus</name>
    <dbReference type="NCBI Taxonomy" id="1231657"/>
    <lineage>
        <taxon>Eukaryota</taxon>
        <taxon>Fungi</taxon>
        <taxon>Dikarya</taxon>
        <taxon>Ascomycota</taxon>
        <taxon>Pezizomycotina</taxon>
        <taxon>Dothideomycetes</taxon>
        <taxon>Pleosporomycetidae</taxon>
        <taxon>Pleosporales</taxon>
        <taxon>Lindgomycetaceae</taxon>
        <taxon>Clohesyomyces</taxon>
    </lineage>
</organism>
<gene>
    <name evidence="7" type="ORF">BCR34DRAFT_620034</name>
</gene>
<comment type="caution">
    <text evidence="7">The sequence shown here is derived from an EMBL/GenBank/DDBJ whole genome shotgun (WGS) entry which is preliminary data.</text>
</comment>
<sequence>MPRDRSRTTNSQGRQKSCLECAKSKRRCDLRVPTCLRCSKQSLTCSYPPPPPSNDTPIWETPGTIVNDELFQFNMQALPSSHEVGHLDFDFAAGGDAADALNDLLNTENDEEVQVARGNYVQGKYFSASHISDMAYCRIVYSIEQLKLGPTSMVLENQTPWSHPLLYHEYMPRCLQDAHAACALYVSRNDMNKVLVARHIIDRATELLEAPVPTQTFEFLAYAQCLLLYQIVHIFSADIHYHGRADATHPHLEAAAKRLQQYLRQESDPSGSIPLFPSDSARAAWKAFIFRESMRRTMVVLIHFIAVCNLIRGFTSPCSHEDAAGSRLTFSAHLWKATNAIDFALAWNERNHLLVSDMDLAGVLETAAPDDIDVFGRMIMTGIIGIDDVKGWFYTRGGTF</sequence>
<dbReference type="PROSITE" id="PS00463">
    <property type="entry name" value="ZN2_CY6_FUNGAL_1"/>
    <property type="match status" value="1"/>
</dbReference>
<evidence type="ECO:0000256" key="5">
    <source>
        <dbReference type="ARBA" id="ARBA00023242"/>
    </source>
</evidence>
<dbReference type="SUPFAM" id="SSF57701">
    <property type="entry name" value="Zn2/Cys6 DNA-binding domain"/>
    <property type="match status" value="1"/>
</dbReference>
<dbReference type="InterPro" id="IPR001138">
    <property type="entry name" value="Zn2Cys6_DnaBD"/>
</dbReference>
<proteinExistence type="predicted"/>
<evidence type="ECO:0000259" key="6">
    <source>
        <dbReference type="PROSITE" id="PS50048"/>
    </source>
</evidence>
<dbReference type="STRING" id="1231657.A0A1Y1YAI1"/>
<dbReference type="AlphaFoldDB" id="A0A1Y1YAI1"/>
<reference evidence="7 8" key="1">
    <citation type="submission" date="2016-07" db="EMBL/GenBank/DDBJ databases">
        <title>Pervasive Adenine N6-methylation of Active Genes in Fungi.</title>
        <authorList>
            <consortium name="DOE Joint Genome Institute"/>
            <person name="Mondo S.J."/>
            <person name="Dannebaum R.O."/>
            <person name="Kuo R.C."/>
            <person name="Labutti K."/>
            <person name="Haridas S."/>
            <person name="Kuo A."/>
            <person name="Salamov A."/>
            <person name="Ahrendt S.R."/>
            <person name="Lipzen A."/>
            <person name="Sullivan W."/>
            <person name="Andreopoulos W.B."/>
            <person name="Clum A."/>
            <person name="Lindquist E."/>
            <person name="Daum C."/>
            <person name="Ramamoorthy G.K."/>
            <person name="Gryganskyi A."/>
            <person name="Culley D."/>
            <person name="Magnuson J.K."/>
            <person name="James T.Y."/>
            <person name="O'Malley M.A."/>
            <person name="Stajich J.E."/>
            <person name="Spatafora J.W."/>
            <person name="Visel A."/>
            <person name="Grigoriev I.V."/>
        </authorList>
    </citation>
    <scope>NUCLEOTIDE SEQUENCE [LARGE SCALE GENOMIC DNA]</scope>
    <source>
        <strain evidence="7 8">CBS 115471</strain>
    </source>
</reference>
<dbReference type="GO" id="GO:0008270">
    <property type="term" value="F:zinc ion binding"/>
    <property type="evidence" value="ECO:0007669"/>
    <property type="project" value="InterPro"/>
</dbReference>
<keyword evidence="2" id="KW-0862">Zinc</keyword>
<evidence type="ECO:0000256" key="4">
    <source>
        <dbReference type="ARBA" id="ARBA00023163"/>
    </source>
</evidence>